<feature type="transmembrane region" description="Helical" evidence="1">
    <location>
        <begin position="133"/>
        <end position="154"/>
    </location>
</feature>
<dbReference type="AlphaFoldDB" id="A0A845G6E6"/>
<dbReference type="EMBL" id="WWCW01000075">
    <property type="protein sequence ID" value="MYM89441.1"/>
    <property type="molecule type" value="Genomic_DNA"/>
</dbReference>
<evidence type="ECO:0000313" key="4">
    <source>
        <dbReference type="Proteomes" id="UP000470302"/>
    </source>
</evidence>
<dbReference type="RefSeq" id="WP_161098367.1">
    <property type="nucleotide sequence ID" value="NZ_WWCW01000075.1"/>
</dbReference>
<feature type="transmembrane region" description="Helical" evidence="1">
    <location>
        <begin position="21"/>
        <end position="42"/>
    </location>
</feature>
<name>A0A845G6E6_9BURK</name>
<dbReference type="Proteomes" id="UP000470302">
    <property type="component" value="Unassembled WGS sequence"/>
</dbReference>
<dbReference type="Pfam" id="PF07811">
    <property type="entry name" value="TadE"/>
    <property type="match status" value="1"/>
</dbReference>
<gene>
    <name evidence="3" type="ORF">GTP91_19975</name>
</gene>
<evidence type="ECO:0000256" key="1">
    <source>
        <dbReference type="SAM" id="Phobius"/>
    </source>
</evidence>
<proteinExistence type="predicted"/>
<organism evidence="3 4">
    <name type="scientific">Duganella vulcania</name>
    <dbReference type="NCBI Taxonomy" id="2692166"/>
    <lineage>
        <taxon>Bacteria</taxon>
        <taxon>Pseudomonadati</taxon>
        <taxon>Pseudomonadota</taxon>
        <taxon>Betaproteobacteria</taxon>
        <taxon>Burkholderiales</taxon>
        <taxon>Oxalobacteraceae</taxon>
        <taxon>Telluria group</taxon>
        <taxon>Duganella</taxon>
    </lineage>
</organism>
<sequence>MNPMSRMPKAPHASRRQRGIAAIELALILPVLLILLVFPLFFGRLFWHYSVMDRAAQDAVRYLSTIPLSEIKNTARTPALAAVARSIVDAELAELAPGPDAILVTIGCDAVQCGGFAAPTTVNVAIQLQLTDLFFSNVTLMTIPLMVNVTYPYAGR</sequence>
<accession>A0A845G6E6</accession>
<comment type="caution">
    <text evidence="3">The sequence shown here is derived from an EMBL/GenBank/DDBJ whole genome shotgun (WGS) entry which is preliminary data.</text>
</comment>
<protein>
    <recommendedName>
        <fullName evidence="2">TadE-like domain-containing protein</fullName>
    </recommendedName>
</protein>
<evidence type="ECO:0000313" key="3">
    <source>
        <dbReference type="EMBL" id="MYM89441.1"/>
    </source>
</evidence>
<evidence type="ECO:0000259" key="2">
    <source>
        <dbReference type="Pfam" id="PF07811"/>
    </source>
</evidence>
<dbReference type="InterPro" id="IPR012495">
    <property type="entry name" value="TadE-like_dom"/>
</dbReference>
<keyword evidence="1" id="KW-0812">Transmembrane</keyword>
<keyword evidence="1" id="KW-1133">Transmembrane helix</keyword>
<keyword evidence="1" id="KW-0472">Membrane</keyword>
<feature type="domain" description="TadE-like" evidence="2">
    <location>
        <begin position="19"/>
        <end position="61"/>
    </location>
</feature>
<reference evidence="3 4" key="1">
    <citation type="submission" date="2020-01" db="EMBL/GenBank/DDBJ databases">
        <title>Novel species isolated from a subtropical stream in China.</title>
        <authorList>
            <person name="Lu H."/>
        </authorList>
    </citation>
    <scope>NUCLEOTIDE SEQUENCE [LARGE SCALE GENOMIC DNA]</scope>
    <source>
        <strain evidence="3 4">FT82W</strain>
    </source>
</reference>